<protein>
    <recommendedName>
        <fullName evidence="3">Carboxypeptidase regulatory-like domain-containing protein</fullName>
    </recommendedName>
</protein>
<reference evidence="1 2" key="1">
    <citation type="submission" date="2018-10" db="EMBL/GenBank/DDBJ databases">
        <title>Isolation from soil.</title>
        <authorList>
            <person name="Hu J."/>
        </authorList>
    </citation>
    <scope>NUCLEOTIDE SEQUENCE [LARGE SCALE GENOMIC DNA]</scope>
    <source>
        <strain evidence="1 2">NEAU-Ht49</strain>
    </source>
</reference>
<evidence type="ECO:0008006" key="3">
    <source>
        <dbReference type="Google" id="ProtNLM"/>
    </source>
</evidence>
<comment type="caution">
    <text evidence="1">The sequence shown here is derived from an EMBL/GenBank/DDBJ whole genome shotgun (WGS) entry which is preliminary data.</text>
</comment>
<evidence type="ECO:0000313" key="1">
    <source>
        <dbReference type="EMBL" id="RMI46372.1"/>
    </source>
</evidence>
<dbReference type="RefSeq" id="WP_122193554.1">
    <property type="nucleotide sequence ID" value="NZ_JBHSKC010000005.1"/>
</dbReference>
<sequence length="147" mass="15847">MNEEPFLDELRAAFEQIDPVPKDVMAAGRSALGWREPNADLAELTDEQNRELAGARSTSGMRLLRFSAPGHTVEVEISGAGQDLALTGRLAPATVADVRLRHPNSAEQSARADETGRFALTAVPEGLVSLVFHLPDASCVVTSWIRL</sequence>
<dbReference type="OrthoDB" id="3527070at2"/>
<organism evidence="1 2">
    <name type="scientific">Actinomadura harenae</name>
    <dbReference type="NCBI Taxonomy" id="2483351"/>
    <lineage>
        <taxon>Bacteria</taxon>
        <taxon>Bacillati</taxon>
        <taxon>Actinomycetota</taxon>
        <taxon>Actinomycetes</taxon>
        <taxon>Streptosporangiales</taxon>
        <taxon>Thermomonosporaceae</taxon>
        <taxon>Actinomadura</taxon>
    </lineage>
</organism>
<accession>A0A3M2MA67</accession>
<gene>
    <name evidence="1" type="ORF">EBO15_07385</name>
</gene>
<name>A0A3M2MA67_9ACTN</name>
<proteinExistence type="predicted"/>
<dbReference type="Proteomes" id="UP000282674">
    <property type="component" value="Unassembled WGS sequence"/>
</dbReference>
<dbReference type="AlphaFoldDB" id="A0A3M2MA67"/>
<keyword evidence="2" id="KW-1185">Reference proteome</keyword>
<dbReference type="EMBL" id="RFFG01000009">
    <property type="protein sequence ID" value="RMI46372.1"/>
    <property type="molecule type" value="Genomic_DNA"/>
</dbReference>
<evidence type="ECO:0000313" key="2">
    <source>
        <dbReference type="Proteomes" id="UP000282674"/>
    </source>
</evidence>